<evidence type="ECO:0000313" key="3">
    <source>
        <dbReference type="Proteomes" id="UP000319817"/>
    </source>
</evidence>
<dbReference type="PANTHER" id="PTHR42836:SF1">
    <property type="entry name" value="7-CARBOXY-7-DEAZAGUANINE SYNTHASE"/>
    <property type="match status" value="1"/>
</dbReference>
<keyword evidence="1" id="KW-0411">Iron-sulfur</keyword>
<dbReference type="Gene3D" id="3.20.20.70">
    <property type="entry name" value="Aldolase class I"/>
    <property type="match status" value="1"/>
</dbReference>
<keyword evidence="3" id="KW-1185">Reference proteome</keyword>
<gene>
    <name evidence="2" type="primary">queE</name>
    <name evidence="2" type="ORF">K239x_34080</name>
</gene>
<dbReference type="InterPro" id="IPR058240">
    <property type="entry name" value="rSAM_sf"/>
</dbReference>
<dbReference type="AlphaFoldDB" id="A0A517NWA8"/>
<dbReference type="PANTHER" id="PTHR42836">
    <property type="entry name" value="7-CARBOXY-7-DEAZAGUANINE SYNTHASE"/>
    <property type="match status" value="1"/>
</dbReference>
<name>A0A517NWA8_9BACT</name>
<protein>
    <submittedName>
        <fullName evidence="2">7-carboxy-7-deazaguanine synthase</fullName>
        <ecNumber evidence="2">4.3.99.3</ecNumber>
    </submittedName>
</protein>
<evidence type="ECO:0000256" key="1">
    <source>
        <dbReference type="ARBA" id="ARBA00022485"/>
    </source>
</evidence>
<keyword evidence="2" id="KW-0456">Lyase</keyword>
<dbReference type="EC" id="4.3.99.3" evidence="2"/>
<evidence type="ECO:0000313" key="2">
    <source>
        <dbReference type="EMBL" id="QDT11411.1"/>
    </source>
</evidence>
<proteinExistence type="predicted"/>
<dbReference type="GO" id="GO:0016829">
    <property type="term" value="F:lyase activity"/>
    <property type="evidence" value="ECO:0007669"/>
    <property type="project" value="UniProtKB-KW"/>
</dbReference>
<dbReference type="SUPFAM" id="SSF102114">
    <property type="entry name" value="Radical SAM enzymes"/>
    <property type="match status" value="1"/>
</dbReference>
<dbReference type="GO" id="GO:0051539">
    <property type="term" value="F:4 iron, 4 sulfur cluster binding"/>
    <property type="evidence" value="ECO:0007669"/>
    <property type="project" value="UniProtKB-KW"/>
</dbReference>
<keyword evidence="1" id="KW-0004">4Fe-4S</keyword>
<dbReference type="Proteomes" id="UP000319817">
    <property type="component" value="Chromosome"/>
</dbReference>
<dbReference type="EMBL" id="CP036526">
    <property type="protein sequence ID" value="QDT11411.1"/>
    <property type="molecule type" value="Genomic_DNA"/>
</dbReference>
<dbReference type="InterPro" id="IPR013785">
    <property type="entry name" value="Aldolase_TIM"/>
</dbReference>
<organism evidence="2 3">
    <name type="scientific">Stieleria marina</name>
    <dbReference type="NCBI Taxonomy" id="1930275"/>
    <lineage>
        <taxon>Bacteria</taxon>
        <taxon>Pseudomonadati</taxon>
        <taxon>Planctomycetota</taxon>
        <taxon>Planctomycetia</taxon>
        <taxon>Pirellulales</taxon>
        <taxon>Pirellulaceae</taxon>
        <taxon>Stieleria</taxon>
    </lineage>
</organism>
<accession>A0A517NWA8</accession>
<dbReference type="CDD" id="cd01335">
    <property type="entry name" value="Radical_SAM"/>
    <property type="match status" value="1"/>
</dbReference>
<reference evidence="2 3" key="1">
    <citation type="submission" date="2019-02" db="EMBL/GenBank/DDBJ databases">
        <title>Deep-cultivation of Planctomycetes and their phenomic and genomic characterization uncovers novel biology.</title>
        <authorList>
            <person name="Wiegand S."/>
            <person name="Jogler M."/>
            <person name="Boedeker C."/>
            <person name="Pinto D."/>
            <person name="Vollmers J."/>
            <person name="Rivas-Marin E."/>
            <person name="Kohn T."/>
            <person name="Peeters S.H."/>
            <person name="Heuer A."/>
            <person name="Rast P."/>
            <person name="Oberbeckmann S."/>
            <person name="Bunk B."/>
            <person name="Jeske O."/>
            <person name="Meyerdierks A."/>
            <person name="Storesund J.E."/>
            <person name="Kallscheuer N."/>
            <person name="Luecker S."/>
            <person name="Lage O.M."/>
            <person name="Pohl T."/>
            <person name="Merkel B.J."/>
            <person name="Hornburger P."/>
            <person name="Mueller R.-W."/>
            <person name="Bruemmer F."/>
            <person name="Labrenz M."/>
            <person name="Spormann A.M."/>
            <person name="Op den Camp H."/>
            <person name="Overmann J."/>
            <person name="Amann R."/>
            <person name="Jetten M.S.M."/>
            <person name="Mascher T."/>
            <person name="Medema M.H."/>
            <person name="Devos D.P."/>
            <person name="Kaster A.-K."/>
            <person name="Ovreas L."/>
            <person name="Rohde M."/>
            <person name="Galperin M.Y."/>
            <person name="Jogler C."/>
        </authorList>
    </citation>
    <scope>NUCLEOTIDE SEQUENCE [LARGE SCALE GENOMIC DNA]</scope>
    <source>
        <strain evidence="2 3">K23_9</strain>
    </source>
</reference>
<keyword evidence="1" id="KW-0408">Iron</keyword>
<sequence length="177" mass="20065">MSQIVDKAVASGVKHVVLTGGEPMLPKESVELCQLLRQAGLYITIETAGTIDRELQCDLMSVSPKLRSSTPNADEHPKWSRLHAQRRLPIDVMQQVMKRGVDYQLKFVVDSPSDFEEVNEIVVALEAPHHKVFIMPQGSTIEAMDAAISWLKPWSIDQGFKYCDRMQIRWYGNRRGT</sequence>
<keyword evidence="1" id="KW-0479">Metal-binding</keyword>